<evidence type="ECO:0000313" key="12">
    <source>
        <dbReference type="Proteomes" id="UP000324800"/>
    </source>
</evidence>
<dbReference type="EMBL" id="SNRW01001771">
    <property type="protein sequence ID" value="KAA6395089.1"/>
    <property type="molecule type" value="Genomic_DNA"/>
</dbReference>
<evidence type="ECO:0000256" key="3">
    <source>
        <dbReference type="ARBA" id="ARBA00022679"/>
    </source>
</evidence>
<keyword evidence="6" id="KW-0067">ATP-binding</keyword>
<name>A0A5J4WL90_9EUKA</name>
<comment type="catalytic activity">
    <reaction evidence="7">
        <text>L-threonyl-[protein] + ATP = O-phospho-L-threonyl-[protein] + ADP + H(+)</text>
        <dbReference type="Rhea" id="RHEA:46608"/>
        <dbReference type="Rhea" id="RHEA-COMP:11060"/>
        <dbReference type="Rhea" id="RHEA-COMP:11605"/>
        <dbReference type="ChEBI" id="CHEBI:15378"/>
        <dbReference type="ChEBI" id="CHEBI:30013"/>
        <dbReference type="ChEBI" id="CHEBI:30616"/>
        <dbReference type="ChEBI" id="CHEBI:61977"/>
        <dbReference type="ChEBI" id="CHEBI:456216"/>
        <dbReference type="EC" id="2.7.11.1"/>
    </reaction>
</comment>
<dbReference type="PANTHER" id="PTHR44899">
    <property type="entry name" value="CAMK FAMILY PROTEIN KINASE"/>
    <property type="match status" value="1"/>
</dbReference>
<feature type="compositionally biased region" description="Low complexity" evidence="9">
    <location>
        <begin position="468"/>
        <end position="503"/>
    </location>
</feature>
<dbReference type="InterPro" id="IPR011009">
    <property type="entry name" value="Kinase-like_dom_sf"/>
</dbReference>
<dbReference type="Gene3D" id="1.25.10.10">
    <property type="entry name" value="Leucine-rich Repeat Variant"/>
    <property type="match status" value="2"/>
</dbReference>
<gene>
    <name evidence="11" type="ORF">EZS28_009385</name>
</gene>
<dbReference type="SUPFAM" id="SSF56112">
    <property type="entry name" value="Protein kinase-like (PK-like)"/>
    <property type="match status" value="1"/>
</dbReference>
<dbReference type="InterPro" id="IPR011989">
    <property type="entry name" value="ARM-like"/>
</dbReference>
<feature type="region of interest" description="Disordered" evidence="9">
    <location>
        <begin position="468"/>
        <end position="538"/>
    </location>
</feature>
<evidence type="ECO:0000313" key="11">
    <source>
        <dbReference type="EMBL" id="KAA6395089.1"/>
    </source>
</evidence>
<feature type="region of interest" description="Disordered" evidence="9">
    <location>
        <begin position="349"/>
        <end position="376"/>
    </location>
</feature>
<dbReference type="InterPro" id="IPR016024">
    <property type="entry name" value="ARM-type_fold"/>
</dbReference>
<feature type="region of interest" description="Disordered" evidence="9">
    <location>
        <begin position="120"/>
        <end position="165"/>
    </location>
</feature>
<accession>A0A5J4WL90</accession>
<protein>
    <recommendedName>
        <fullName evidence="1">non-specific serine/threonine protein kinase</fullName>
        <ecNumber evidence="1">2.7.11.1</ecNumber>
    </recommendedName>
</protein>
<feature type="region of interest" description="Disordered" evidence="9">
    <location>
        <begin position="182"/>
        <end position="228"/>
    </location>
</feature>
<dbReference type="InterPro" id="IPR001245">
    <property type="entry name" value="Ser-Thr/Tyr_kinase_cat_dom"/>
</dbReference>
<proteinExistence type="predicted"/>
<comment type="caution">
    <text evidence="11">The sequence shown here is derived from an EMBL/GenBank/DDBJ whole genome shotgun (WGS) entry which is preliminary data.</text>
</comment>
<keyword evidence="3" id="KW-0808">Transferase</keyword>
<evidence type="ECO:0000256" key="1">
    <source>
        <dbReference type="ARBA" id="ARBA00012513"/>
    </source>
</evidence>
<dbReference type="EC" id="2.7.11.1" evidence="1"/>
<evidence type="ECO:0000256" key="8">
    <source>
        <dbReference type="ARBA" id="ARBA00048679"/>
    </source>
</evidence>
<evidence type="ECO:0000256" key="5">
    <source>
        <dbReference type="ARBA" id="ARBA00022777"/>
    </source>
</evidence>
<feature type="compositionally biased region" description="Polar residues" evidence="9">
    <location>
        <begin position="504"/>
        <end position="532"/>
    </location>
</feature>
<dbReference type="SUPFAM" id="SSF48371">
    <property type="entry name" value="ARM repeat"/>
    <property type="match status" value="1"/>
</dbReference>
<organism evidence="11 12">
    <name type="scientific">Streblomastix strix</name>
    <dbReference type="NCBI Taxonomy" id="222440"/>
    <lineage>
        <taxon>Eukaryota</taxon>
        <taxon>Metamonada</taxon>
        <taxon>Preaxostyla</taxon>
        <taxon>Oxymonadida</taxon>
        <taxon>Streblomastigidae</taxon>
        <taxon>Streblomastix</taxon>
    </lineage>
</organism>
<dbReference type="Gene3D" id="1.10.510.10">
    <property type="entry name" value="Transferase(Phosphotransferase) domain 1"/>
    <property type="match status" value="1"/>
</dbReference>
<dbReference type="SMART" id="SM00220">
    <property type="entry name" value="S_TKc"/>
    <property type="match status" value="1"/>
</dbReference>
<comment type="catalytic activity">
    <reaction evidence="8">
        <text>L-seryl-[protein] + ATP = O-phospho-L-seryl-[protein] + ADP + H(+)</text>
        <dbReference type="Rhea" id="RHEA:17989"/>
        <dbReference type="Rhea" id="RHEA-COMP:9863"/>
        <dbReference type="Rhea" id="RHEA-COMP:11604"/>
        <dbReference type="ChEBI" id="CHEBI:15378"/>
        <dbReference type="ChEBI" id="CHEBI:29999"/>
        <dbReference type="ChEBI" id="CHEBI:30616"/>
        <dbReference type="ChEBI" id="CHEBI:83421"/>
        <dbReference type="ChEBI" id="CHEBI:456216"/>
        <dbReference type="EC" id="2.7.11.1"/>
    </reaction>
</comment>
<dbReference type="GO" id="GO:0005524">
    <property type="term" value="F:ATP binding"/>
    <property type="evidence" value="ECO:0007669"/>
    <property type="project" value="UniProtKB-KW"/>
</dbReference>
<feature type="compositionally biased region" description="Polar residues" evidence="9">
    <location>
        <begin position="183"/>
        <end position="198"/>
    </location>
</feature>
<dbReference type="InterPro" id="IPR000719">
    <property type="entry name" value="Prot_kinase_dom"/>
</dbReference>
<evidence type="ECO:0000256" key="6">
    <source>
        <dbReference type="ARBA" id="ARBA00022840"/>
    </source>
</evidence>
<evidence type="ECO:0000256" key="7">
    <source>
        <dbReference type="ARBA" id="ARBA00047899"/>
    </source>
</evidence>
<keyword evidence="5" id="KW-0418">Kinase</keyword>
<evidence type="ECO:0000256" key="2">
    <source>
        <dbReference type="ARBA" id="ARBA00022527"/>
    </source>
</evidence>
<dbReference type="PROSITE" id="PS50011">
    <property type="entry name" value="PROTEIN_KINASE_DOM"/>
    <property type="match status" value="1"/>
</dbReference>
<sequence length="1527" mass="174689">MFRSQSQNEQKRLQFLNSNQKLNIKPAWDIQSTCVTGPNAKWVTSQQLAPVGPAVCSAYPDEDQGLNNGVFIIAQDDGFWNQNIPTKKLSKYRKEIQQRAPPVPIGGRLGLVIGNIDDKENEQQDWRQQQQQQIEQEQQEQQQQEELNNDNKPTNASYHPPDKSIWNKYKSNMALYYKDQYKNSKQQSQGAVSTSQSDYKWPKRNGQPQINSSSPQKNEQDDNNKDVQRAKTAQQFLWNESDKPNRFTTTQQLAHPSPDQFKKITQMGCTIQRGADVFDPQSQLVRSLDQSINKSQDQKEDTNNKDTNIYPSDWDPNIFECGGSENKKFIGSPFRRKLTKEEEDQIRNKIEQEEEKKKQIKLEQRRQSANKDPKDRLSFFTDKDYQQKYQDTMQQCIQRPQYDFQPLRTGQQLRKMEVIGSGTMNDQRIKSLIEGGGGIDAWQKSNTAQQSTRQSPFAVLEPFNTIAQLQQQQQQKEQQAPTYQQYNPPSSANASISTSSIQQHTDTTSIHNKPIYQTTQLNPPPFSTSSLDNLPINAYDPTEDGAIRSVENTLSPLDPQYPSLDQIENTQLHPFAKPKVSLPRIPPFARHTPFYRKSAVTSMQGEYDVDIIKREVNQGNIKDTIGFEGIKCSATSESGKYIIRKYSFPNNNDLKKAQELVERIEHLSFPFLTPLKGKFEENGDLFMTSETFPLISIKQFINNRKKESKQPIQQKKFIEFIAHGALTIEFLHKNKIIHGQISSRNIFYEDDETMRIGPIDLDKRLHEPSPLPNDVFKTLKAEDMRDFGIVLYELAEQQDFQSTSNKPYILNHQTDQIKNLILTLLDQNPNQRPSARDILQIDQIKKIIDGYSGIIRLSQSNKSINEKIQIYRNYLSNLLIELTNESVSDRLSVAQRGEFELFADILKWGRKQPKYLIYPLYEWICECIDLIIDENTGAVKVGYESKIVKALQKLLGNVLNINEVKFIHANSLKSFSTFGSLDQLRVLYNMGISQSIIRNLQSRDPGVQEKISVTIVNILIVSDDMSERREKHPYLDAYEQGGIVKQVYEYAVLQGSSEKTRITSSFGIGWLYTGQELPIDMRKEVIRQLKIGSKSEEKIRSKNSSNALLGLSWNQANHEEILADNFLADAEEIMINNELQSQTNTINLVGALIENGSENIQEVVIQSLNLTKIRELTKHKDSDVKGNAFNLLSWITSRKQMISFKQLKKEISDKTSDELLDLVAEGLLSDIQTVIRLGSENVYDYGGLATFALDVTQKLMAQNSQLVSLVLDDGIIDELFRFFTVISPLQIYRDMVMILIYLADVTSDQQKIQLKKEQYITPLVHLLDSQDEDVLRFIGIYFLVIFSQQNDKGQLYEEDQYRILMEKNNGLDKLINIFNNNSLVEKDIKKYVSIVIGIIHKAVPLPEKYGKDVIEYLKTLYNDDDHDVVIESAHALARLAENIANHPNILSGNFSVTLRNYIINSNSKVVDGGMLLALNLLYFGTDDTKQKVQQAVPQDAVAGSINNSQIEIGMTAELLDQWLLSMT</sequence>
<feature type="region of interest" description="Disordered" evidence="9">
    <location>
        <begin position="288"/>
        <end position="316"/>
    </location>
</feature>
<feature type="compositionally biased region" description="Low complexity" evidence="9">
    <location>
        <begin position="126"/>
        <end position="146"/>
    </location>
</feature>
<dbReference type="GO" id="GO:0004674">
    <property type="term" value="F:protein serine/threonine kinase activity"/>
    <property type="evidence" value="ECO:0007669"/>
    <property type="project" value="UniProtKB-KW"/>
</dbReference>
<evidence type="ECO:0000256" key="4">
    <source>
        <dbReference type="ARBA" id="ARBA00022741"/>
    </source>
</evidence>
<dbReference type="PANTHER" id="PTHR44899:SF3">
    <property type="entry name" value="SERINE_THREONINE-PROTEIN KINASE NEK1"/>
    <property type="match status" value="1"/>
</dbReference>
<dbReference type="Pfam" id="PF07714">
    <property type="entry name" value="PK_Tyr_Ser-Thr"/>
    <property type="match status" value="1"/>
</dbReference>
<evidence type="ECO:0000259" key="10">
    <source>
        <dbReference type="PROSITE" id="PS50011"/>
    </source>
</evidence>
<dbReference type="Proteomes" id="UP000324800">
    <property type="component" value="Unassembled WGS sequence"/>
</dbReference>
<feature type="domain" description="Protein kinase" evidence="10">
    <location>
        <begin position="610"/>
        <end position="848"/>
    </location>
</feature>
<feature type="compositionally biased region" description="Basic and acidic residues" evidence="9">
    <location>
        <begin position="218"/>
        <end position="228"/>
    </location>
</feature>
<reference evidence="11 12" key="1">
    <citation type="submission" date="2019-03" db="EMBL/GenBank/DDBJ databases">
        <title>Single cell metagenomics reveals metabolic interactions within the superorganism composed of flagellate Streblomastix strix and complex community of Bacteroidetes bacteria on its surface.</title>
        <authorList>
            <person name="Treitli S.C."/>
            <person name="Kolisko M."/>
            <person name="Husnik F."/>
            <person name="Keeling P."/>
            <person name="Hampl V."/>
        </authorList>
    </citation>
    <scope>NUCLEOTIDE SEQUENCE [LARGE SCALE GENOMIC DNA]</scope>
    <source>
        <strain evidence="11">ST1C</strain>
    </source>
</reference>
<dbReference type="InterPro" id="IPR051131">
    <property type="entry name" value="NEK_Ser/Thr_kinase_NIMA"/>
</dbReference>
<keyword evidence="4" id="KW-0547">Nucleotide-binding</keyword>
<keyword evidence="2" id="KW-0723">Serine/threonine-protein kinase</keyword>
<feature type="compositionally biased region" description="Polar residues" evidence="9">
    <location>
        <begin position="206"/>
        <end position="217"/>
    </location>
</feature>
<evidence type="ECO:0000256" key="9">
    <source>
        <dbReference type="SAM" id="MobiDB-lite"/>
    </source>
</evidence>